<comment type="caution">
    <text evidence="1">The sequence shown here is derived from an EMBL/GenBank/DDBJ whole genome shotgun (WGS) entry which is preliminary data.</text>
</comment>
<name>A0A8S1CSA0_9INSE</name>
<evidence type="ECO:0000313" key="1">
    <source>
        <dbReference type="EMBL" id="CAB3372860.1"/>
    </source>
</evidence>
<accession>A0A8S1CSA0</accession>
<keyword evidence="2" id="KW-1185">Reference proteome</keyword>
<reference evidence="1 2" key="1">
    <citation type="submission" date="2020-04" db="EMBL/GenBank/DDBJ databases">
        <authorList>
            <person name="Alioto T."/>
            <person name="Alioto T."/>
            <person name="Gomez Garrido J."/>
        </authorList>
    </citation>
    <scope>NUCLEOTIDE SEQUENCE [LARGE SCALE GENOMIC DNA]</scope>
</reference>
<dbReference type="AlphaFoldDB" id="A0A8S1CSA0"/>
<sequence length="69" mass="7693">MKTSNLQTATQNLEACRGSRAKNIFIFLQTTRINVIRIEPTDDKKVVWSCQCAVPLLDNQLDTAVSGLI</sequence>
<dbReference type="Proteomes" id="UP000494165">
    <property type="component" value="Unassembled WGS sequence"/>
</dbReference>
<organism evidence="1 2">
    <name type="scientific">Cloeon dipterum</name>
    <dbReference type="NCBI Taxonomy" id="197152"/>
    <lineage>
        <taxon>Eukaryota</taxon>
        <taxon>Metazoa</taxon>
        <taxon>Ecdysozoa</taxon>
        <taxon>Arthropoda</taxon>
        <taxon>Hexapoda</taxon>
        <taxon>Insecta</taxon>
        <taxon>Pterygota</taxon>
        <taxon>Palaeoptera</taxon>
        <taxon>Ephemeroptera</taxon>
        <taxon>Pisciforma</taxon>
        <taxon>Baetidae</taxon>
        <taxon>Cloeon</taxon>
    </lineage>
</organism>
<evidence type="ECO:0000313" key="2">
    <source>
        <dbReference type="Proteomes" id="UP000494165"/>
    </source>
</evidence>
<proteinExistence type="predicted"/>
<gene>
    <name evidence="1" type="ORF">CLODIP_2_CD01937</name>
</gene>
<dbReference type="EMBL" id="CADEPI010000077">
    <property type="protein sequence ID" value="CAB3372860.1"/>
    <property type="molecule type" value="Genomic_DNA"/>
</dbReference>
<protein>
    <submittedName>
        <fullName evidence="1">Uncharacterized protein</fullName>
    </submittedName>
</protein>